<dbReference type="Proteomes" id="UP000499080">
    <property type="component" value="Unassembled WGS sequence"/>
</dbReference>
<keyword evidence="2" id="KW-1185">Reference proteome</keyword>
<organism evidence="1 2">
    <name type="scientific">Araneus ventricosus</name>
    <name type="common">Orbweaver spider</name>
    <name type="synonym">Epeira ventricosa</name>
    <dbReference type="NCBI Taxonomy" id="182803"/>
    <lineage>
        <taxon>Eukaryota</taxon>
        <taxon>Metazoa</taxon>
        <taxon>Ecdysozoa</taxon>
        <taxon>Arthropoda</taxon>
        <taxon>Chelicerata</taxon>
        <taxon>Arachnida</taxon>
        <taxon>Araneae</taxon>
        <taxon>Araneomorphae</taxon>
        <taxon>Entelegynae</taxon>
        <taxon>Araneoidea</taxon>
        <taxon>Araneidae</taxon>
        <taxon>Araneus</taxon>
    </lineage>
</organism>
<comment type="caution">
    <text evidence="1">The sequence shown here is derived from an EMBL/GenBank/DDBJ whole genome shotgun (WGS) entry which is preliminary data.</text>
</comment>
<evidence type="ECO:0000313" key="2">
    <source>
        <dbReference type="Proteomes" id="UP000499080"/>
    </source>
</evidence>
<gene>
    <name evidence="1" type="ORF">AVEN_177829_1</name>
</gene>
<sequence>MVWASAHRTKYLHVMVTKTFIFAWSFLFPPKFSDLNVKRHSCDALQHATGRSYIRRQSASKLWKASQEVWKPRFVISLQTFSPEAKQSSIRVMYQFVVIVRRQVAYFG</sequence>
<dbReference type="EMBL" id="BGPR01005378">
    <property type="protein sequence ID" value="GBN09637.1"/>
    <property type="molecule type" value="Genomic_DNA"/>
</dbReference>
<proteinExistence type="predicted"/>
<reference evidence="1 2" key="1">
    <citation type="journal article" date="2019" name="Sci. Rep.">
        <title>Orb-weaving spider Araneus ventricosus genome elucidates the spidroin gene catalogue.</title>
        <authorList>
            <person name="Kono N."/>
            <person name="Nakamura H."/>
            <person name="Ohtoshi R."/>
            <person name="Moran D.A.P."/>
            <person name="Shinohara A."/>
            <person name="Yoshida Y."/>
            <person name="Fujiwara M."/>
            <person name="Mori M."/>
            <person name="Tomita M."/>
            <person name="Arakawa K."/>
        </authorList>
    </citation>
    <scope>NUCLEOTIDE SEQUENCE [LARGE SCALE GENOMIC DNA]</scope>
</reference>
<name>A0A4Y2L750_ARAVE</name>
<accession>A0A4Y2L750</accession>
<protein>
    <submittedName>
        <fullName evidence="1">Uncharacterized protein</fullName>
    </submittedName>
</protein>
<dbReference type="AlphaFoldDB" id="A0A4Y2L750"/>
<evidence type="ECO:0000313" key="1">
    <source>
        <dbReference type="EMBL" id="GBN09637.1"/>
    </source>
</evidence>